<dbReference type="Gene3D" id="2.60.120.650">
    <property type="entry name" value="Cupin"/>
    <property type="match status" value="1"/>
</dbReference>
<name>A0AAV4Y4Q4_CAEEX</name>
<reference evidence="1 2" key="1">
    <citation type="submission" date="2021-06" db="EMBL/GenBank/DDBJ databases">
        <title>Caerostris extrusa draft genome.</title>
        <authorList>
            <person name="Kono N."/>
            <person name="Arakawa K."/>
        </authorList>
    </citation>
    <scope>NUCLEOTIDE SEQUENCE [LARGE SCALE GENOMIC DNA]</scope>
</reference>
<accession>A0AAV4Y4Q4</accession>
<dbReference type="InterPro" id="IPR038757">
    <property type="entry name" value="BRAP"/>
</dbReference>
<protein>
    <submittedName>
        <fullName evidence="1">Uncharacterized protein</fullName>
    </submittedName>
</protein>
<gene>
    <name evidence="1" type="primary">AVEN_246409_1</name>
    <name evidence="1" type="ORF">CEXT_214141</name>
</gene>
<dbReference type="PANTHER" id="PTHR35259:SF2">
    <property type="match status" value="1"/>
</dbReference>
<sequence length="329" mass="38508">MRPKNGKYAALEINNEIHSVYEYCLAAGLTHDEIAEKARPLLQPIRVEVGKKYLLMILKISLCCLALSYTLSSDTISRSILTQGRYFMFKILEFWDWTEIYSETCLLGNPYYNDEHSYVVDCQACEDVFDVDFLNSTTTEEMSQNYIQKNIPVIVRNAMTDWPIMNETFTIRNLTDEFFFLEDDVCMFQSNLKIKNHRKLFELLSKHEAEKWYAHLLRRFYSRPYFMPPTVQMTESNWLFMSAFYNGKKFKKIDPMPSITVMWVAQVWGTNQIQFKPKKPCHKTCNVLEDTLEEGELVLYNPAVWSFGYLPDDETENLALAAGGFSHFS</sequence>
<keyword evidence="2" id="KW-1185">Reference proteome</keyword>
<evidence type="ECO:0000313" key="2">
    <source>
        <dbReference type="Proteomes" id="UP001054945"/>
    </source>
</evidence>
<dbReference type="PANTHER" id="PTHR35259">
    <property type="entry name" value="BOMBESIN RECEPTOR-ACTIVATED PROTEIN C6ORF89"/>
    <property type="match status" value="1"/>
</dbReference>
<dbReference type="Proteomes" id="UP001054945">
    <property type="component" value="Unassembled WGS sequence"/>
</dbReference>
<comment type="caution">
    <text evidence="1">The sequence shown here is derived from an EMBL/GenBank/DDBJ whole genome shotgun (WGS) entry which is preliminary data.</text>
</comment>
<dbReference type="SUPFAM" id="SSF51197">
    <property type="entry name" value="Clavaminate synthase-like"/>
    <property type="match status" value="1"/>
</dbReference>
<dbReference type="AlphaFoldDB" id="A0AAV4Y4Q4"/>
<organism evidence="1 2">
    <name type="scientific">Caerostris extrusa</name>
    <name type="common">Bark spider</name>
    <name type="synonym">Caerostris bankana</name>
    <dbReference type="NCBI Taxonomy" id="172846"/>
    <lineage>
        <taxon>Eukaryota</taxon>
        <taxon>Metazoa</taxon>
        <taxon>Ecdysozoa</taxon>
        <taxon>Arthropoda</taxon>
        <taxon>Chelicerata</taxon>
        <taxon>Arachnida</taxon>
        <taxon>Araneae</taxon>
        <taxon>Araneomorphae</taxon>
        <taxon>Entelegynae</taxon>
        <taxon>Araneoidea</taxon>
        <taxon>Araneidae</taxon>
        <taxon>Caerostris</taxon>
    </lineage>
</organism>
<evidence type="ECO:0000313" key="1">
    <source>
        <dbReference type="EMBL" id="GIZ02323.1"/>
    </source>
</evidence>
<dbReference type="EMBL" id="BPLR01001437">
    <property type="protein sequence ID" value="GIZ02323.1"/>
    <property type="molecule type" value="Genomic_DNA"/>
</dbReference>
<proteinExistence type="predicted"/>